<dbReference type="Pfam" id="PF19843">
    <property type="entry name" value="DUF6318"/>
    <property type="match status" value="1"/>
</dbReference>
<feature type="region of interest" description="Disordered" evidence="1">
    <location>
        <begin position="49"/>
        <end position="78"/>
    </location>
</feature>
<evidence type="ECO:0000259" key="3">
    <source>
        <dbReference type="Pfam" id="PF19843"/>
    </source>
</evidence>
<dbReference type="EMBL" id="JABCUI010000003">
    <property type="protein sequence ID" value="NMW87538.1"/>
    <property type="molecule type" value="Genomic_DNA"/>
</dbReference>
<evidence type="ECO:0000256" key="2">
    <source>
        <dbReference type="SAM" id="SignalP"/>
    </source>
</evidence>
<dbReference type="Proteomes" id="UP000553981">
    <property type="component" value="Unassembled WGS sequence"/>
</dbReference>
<feature type="chain" id="PRO_5044071719" description="DUF6318 domain-containing protein" evidence="2">
    <location>
        <begin position="23"/>
        <end position="243"/>
    </location>
</feature>
<evidence type="ECO:0000313" key="7">
    <source>
        <dbReference type="Proteomes" id="UP000553981"/>
    </source>
</evidence>
<dbReference type="InterPro" id="IPR046281">
    <property type="entry name" value="DUF6318"/>
</dbReference>
<dbReference type="Proteomes" id="UP000250245">
    <property type="component" value="Unassembled WGS sequence"/>
</dbReference>
<dbReference type="AlphaFoldDB" id="A0A2X2YWT1"/>
<evidence type="ECO:0000313" key="6">
    <source>
        <dbReference type="Proteomes" id="UP000250245"/>
    </source>
</evidence>
<proteinExistence type="predicted"/>
<evidence type="ECO:0000313" key="5">
    <source>
        <dbReference type="EMBL" id="SQB64945.1"/>
    </source>
</evidence>
<feature type="domain" description="DUF6318" evidence="3">
    <location>
        <begin position="97"/>
        <end position="221"/>
    </location>
</feature>
<dbReference type="RefSeq" id="WP_004007130.1">
    <property type="nucleotide sequence ID" value="NZ_CAMYEK010000012.1"/>
</dbReference>
<organism evidence="5 6">
    <name type="scientific">Mobiluncus curtisii</name>
    <dbReference type="NCBI Taxonomy" id="2051"/>
    <lineage>
        <taxon>Bacteria</taxon>
        <taxon>Bacillati</taxon>
        <taxon>Actinomycetota</taxon>
        <taxon>Actinomycetes</taxon>
        <taxon>Actinomycetales</taxon>
        <taxon>Actinomycetaceae</taxon>
        <taxon>Mobiluncus</taxon>
    </lineage>
</organism>
<gene>
    <name evidence="4" type="ORF">HHJ67_07205</name>
    <name evidence="5" type="ORF">NCTC11820_01262</name>
</gene>
<reference evidence="4 7" key="2">
    <citation type="submission" date="2020-04" db="EMBL/GenBank/DDBJ databases">
        <title>Antimicrobial susceptibility and clonality of vaginal-derived multi-drug resistant Mobiluncus isolates in China.</title>
        <authorList>
            <person name="Zhang X."/>
        </authorList>
    </citation>
    <scope>NUCLEOTIDE SEQUENCE [LARGE SCALE GENOMIC DNA]</scope>
    <source>
        <strain evidence="4 7">19</strain>
    </source>
</reference>
<name>A0A2X2YWT1_9ACTO</name>
<sequence length="243" mass="26663">MVGKLRILQASLMMLCSAAVLTGCGTAVTASGSERTAREMMTADIPLVEPAAPNTTKDPVSGEPAPSYTATVKDNPSPAELKEIPADQMMKVAPFDEPKFFHEFSVDGAATVVKYFTYAMYYSFASKDAHFVNQVYTDACTKCQEMSQWSVDFTRKYSHVETGVPRTEILDVSAGKSKQNQSIFWVVARNAEPPIIARSEKGEVLNYDPPSNTVSQYRVEYIHGNNVITGIYKAPAKYSDTGE</sequence>
<evidence type="ECO:0000256" key="1">
    <source>
        <dbReference type="SAM" id="MobiDB-lite"/>
    </source>
</evidence>
<reference evidence="5 6" key="1">
    <citation type="submission" date="2018-06" db="EMBL/GenBank/DDBJ databases">
        <authorList>
            <consortium name="Pathogen Informatics"/>
            <person name="Doyle S."/>
        </authorList>
    </citation>
    <scope>NUCLEOTIDE SEQUENCE [LARGE SCALE GENOMIC DNA]</scope>
    <source>
        <strain evidence="5 6">NCTC11820</strain>
    </source>
</reference>
<feature type="signal peptide" evidence="2">
    <location>
        <begin position="1"/>
        <end position="22"/>
    </location>
</feature>
<dbReference type="EMBL" id="UASJ01000001">
    <property type="protein sequence ID" value="SQB64945.1"/>
    <property type="molecule type" value="Genomic_DNA"/>
</dbReference>
<dbReference type="PROSITE" id="PS51257">
    <property type="entry name" value="PROKAR_LIPOPROTEIN"/>
    <property type="match status" value="1"/>
</dbReference>
<protein>
    <recommendedName>
        <fullName evidence="3">DUF6318 domain-containing protein</fullName>
    </recommendedName>
</protein>
<evidence type="ECO:0000313" key="4">
    <source>
        <dbReference type="EMBL" id="NMW87538.1"/>
    </source>
</evidence>
<accession>A0A2X2YWT1</accession>
<dbReference type="GeneID" id="55565447"/>
<keyword evidence="2" id="KW-0732">Signal</keyword>